<feature type="transmembrane region" description="Helical" evidence="1">
    <location>
        <begin position="206"/>
        <end position="231"/>
    </location>
</feature>
<protein>
    <submittedName>
        <fullName evidence="4">Activin_recp domain-containing protein</fullName>
    </submittedName>
</protein>
<gene>
    <name evidence="2" type="ORF">ASIM_LOCUS12377</name>
</gene>
<dbReference type="AlphaFoldDB" id="A0A0M3JX57"/>
<evidence type="ECO:0000313" key="3">
    <source>
        <dbReference type="Proteomes" id="UP000267096"/>
    </source>
</evidence>
<keyword evidence="3" id="KW-1185">Reference proteome</keyword>
<keyword evidence="1" id="KW-0472">Membrane</keyword>
<evidence type="ECO:0000313" key="2">
    <source>
        <dbReference type="EMBL" id="VDK47218.1"/>
    </source>
</evidence>
<name>A0A0M3JX57_ANISI</name>
<accession>A0A0M3JX57</accession>
<evidence type="ECO:0000256" key="1">
    <source>
        <dbReference type="SAM" id="Phobius"/>
    </source>
</evidence>
<feature type="transmembrane region" description="Helical" evidence="1">
    <location>
        <begin position="78"/>
        <end position="97"/>
    </location>
</feature>
<keyword evidence="1" id="KW-1133">Transmembrane helix</keyword>
<dbReference type="EMBL" id="UYRR01031178">
    <property type="protein sequence ID" value="VDK47218.1"/>
    <property type="molecule type" value="Genomic_DNA"/>
</dbReference>
<keyword evidence="1" id="KW-0812">Transmembrane</keyword>
<reference evidence="2 3" key="2">
    <citation type="submission" date="2018-11" db="EMBL/GenBank/DDBJ databases">
        <authorList>
            <consortium name="Pathogen Informatics"/>
        </authorList>
    </citation>
    <scope>NUCLEOTIDE SEQUENCE [LARGE SCALE GENOMIC DNA]</scope>
</reference>
<organism evidence="4">
    <name type="scientific">Anisakis simplex</name>
    <name type="common">Herring worm</name>
    <dbReference type="NCBI Taxonomy" id="6269"/>
    <lineage>
        <taxon>Eukaryota</taxon>
        <taxon>Metazoa</taxon>
        <taxon>Ecdysozoa</taxon>
        <taxon>Nematoda</taxon>
        <taxon>Chromadorea</taxon>
        <taxon>Rhabditida</taxon>
        <taxon>Spirurina</taxon>
        <taxon>Ascaridomorpha</taxon>
        <taxon>Ascaridoidea</taxon>
        <taxon>Anisakidae</taxon>
        <taxon>Anisakis</taxon>
        <taxon>Anisakis simplex complex</taxon>
    </lineage>
</organism>
<sequence length="235" mass="26387">MKVITFTQLKLDVYQFQKSELTVIRGVVAVTPPPRSLWTPLMAPIWTCELKQHHIFSRSSAVVYKVENYSYNKRRMQMNVLFISLLSFMSTLIANAIKCYCTDDHCVPYGVCESSVCLVGILKSSNSVIRTCGSELIGCRRNVGRWLDLCACDKPLCNTFSYLRSNTRKDTEPPDGDSLVFNRVDSIDTNPSYPEQDAPLSTRTSFLTILLVGVPLVVGTATVVVVAFNYYCHLC</sequence>
<dbReference type="Proteomes" id="UP000267096">
    <property type="component" value="Unassembled WGS sequence"/>
</dbReference>
<dbReference type="OrthoDB" id="5802886at2759"/>
<dbReference type="WBParaSite" id="ASIM_0001291101-mRNA-1">
    <property type="protein sequence ID" value="ASIM_0001291101-mRNA-1"/>
    <property type="gene ID" value="ASIM_0001291101"/>
</dbReference>
<proteinExistence type="predicted"/>
<evidence type="ECO:0000313" key="4">
    <source>
        <dbReference type="WBParaSite" id="ASIM_0001291101-mRNA-1"/>
    </source>
</evidence>
<reference evidence="4" key="1">
    <citation type="submission" date="2017-02" db="UniProtKB">
        <authorList>
            <consortium name="WormBaseParasite"/>
        </authorList>
    </citation>
    <scope>IDENTIFICATION</scope>
</reference>